<dbReference type="RefSeq" id="WP_112908836.1">
    <property type="nucleotide sequence ID" value="NZ_CP030764.1"/>
</dbReference>
<dbReference type="SUPFAM" id="SSF53271">
    <property type="entry name" value="PRTase-like"/>
    <property type="match status" value="1"/>
</dbReference>
<gene>
    <name evidence="1" type="ORF">DLJ82_7194</name>
</gene>
<dbReference type="Proteomes" id="UP000251166">
    <property type="component" value="Plasmid unnamed4"/>
</dbReference>
<name>A0A2Z4YUR4_RHILE</name>
<sequence>MLRLIADIQAAPRARLNGREYDIYSVGENGFFLKADLIREVADGLTEMLEPELRNDAKLCAIAPGGNPWGLLVAHALGKPLHVLRPHLSRDGQGFKLRTEKFEDGDIVAENLVENDSVVVLDDVIGSGRVARKVIQWSIKSKLQIKAFCTIVDKGTGGGDLLAEQKIQARSLLQL</sequence>
<dbReference type="InterPro" id="IPR000836">
    <property type="entry name" value="PRTase_dom"/>
</dbReference>
<reference evidence="1 2" key="1">
    <citation type="submission" date="2018-07" db="EMBL/GenBank/DDBJ databases">
        <title>Rhizobium leguminosarum strain:ATCC 14479 Genome sequencing and assembly.</title>
        <authorList>
            <person name="Chakraborty R."/>
        </authorList>
    </citation>
    <scope>NUCLEOTIDE SEQUENCE [LARGE SCALE GENOMIC DNA]</scope>
    <source>
        <strain evidence="1 2">ATCC 14479</strain>
        <plasmid evidence="2">Plasmid unnamed4</plasmid>
    </source>
</reference>
<dbReference type="GO" id="GO:0016740">
    <property type="term" value="F:transferase activity"/>
    <property type="evidence" value="ECO:0007669"/>
    <property type="project" value="UniProtKB-KW"/>
</dbReference>
<accession>A0A2Z4YUR4</accession>
<keyword evidence="1" id="KW-0808">Transferase</keyword>
<dbReference type="InterPro" id="IPR029057">
    <property type="entry name" value="PRTase-like"/>
</dbReference>
<proteinExistence type="predicted"/>
<geneLocation type="plasmid" evidence="1 2">
    <name>unnamed4</name>
</geneLocation>
<evidence type="ECO:0000313" key="2">
    <source>
        <dbReference type="Proteomes" id="UP000251166"/>
    </source>
</evidence>
<dbReference type="AlphaFoldDB" id="A0A2Z4YUR4"/>
<dbReference type="Gene3D" id="3.40.50.2020">
    <property type="match status" value="1"/>
</dbReference>
<organism evidence="1 2">
    <name type="scientific">Rhizobium leguminosarum</name>
    <dbReference type="NCBI Taxonomy" id="384"/>
    <lineage>
        <taxon>Bacteria</taxon>
        <taxon>Pseudomonadati</taxon>
        <taxon>Pseudomonadota</taxon>
        <taxon>Alphaproteobacteria</taxon>
        <taxon>Hyphomicrobiales</taxon>
        <taxon>Rhizobiaceae</taxon>
        <taxon>Rhizobium/Agrobacterium group</taxon>
        <taxon>Rhizobium</taxon>
    </lineage>
</organism>
<evidence type="ECO:0000313" key="1">
    <source>
        <dbReference type="EMBL" id="AXA45164.1"/>
    </source>
</evidence>
<keyword evidence="1" id="KW-0614">Plasmid</keyword>
<dbReference type="EMBL" id="CP030764">
    <property type="protein sequence ID" value="AXA45164.1"/>
    <property type="molecule type" value="Genomic_DNA"/>
</dbReference>
<protein>
    <submittedName>
        <fullName evidence="1">Phosphoribosyl transferase domain family protein</fullName>
    </submittedName>
</protein>
<dbReference type="CDD" id="cd06223">
    <property type="entry name" value="PRTases_typeI"/>
    <property type="match status" value="1"/>
</dbReference>